<dbReference type="RefSeq" id="WP_122139578.1">
    <property type="nucleotide sequence ID" value="NZ_JAQCWB010000040.1"/>
</dbReference>
<accession>A0A412FGF1</accession>
<evidence type="ECO:0000313" key="1">
    <source>
        <dbReference type="EMBL" id="RGR67232.1"/>
    </source>
</evidence>
<proteinExistence type="predicted"/>
<sequence>MREAEENIKFKMEIDVLVPIPRTVTRDFTSLKHLRQWQKRNDIDGSLYCFAHREYLLNEKGEWEQFTVIGKQVVTIGELERLLLAMKQKGFNQYSREEYEELMSSYLKKRRIKTFITHLNTKTG</sequence>
<dbReference type="AlphaFoldDB" id="A0A412FGF1"/>
<gene>
    <name evidence="1" type="ORF">DWY26_19040</name>
</gene>
<comment type="caution">
    <text evidence="1">The sequence shown here is derived from an EMBL/GenBank/DDBJ whole genome shotgun (WGS) entry which is preliminary data.</text>
</comment>
<name>A0A412FGF1_9BACE</name>
<dbReference type="EMBL" id="QRUO01000023">
    <property type="protein sequence ID" value="RGR67232.1"/>
    <property type="molecule type" value="Genomic_DNA"/>
</dbReference>
<protein>
    <submittedName>
        <fullName evidence="1">Uncharacterized protein</fullName>
    </submittedName>
</protein>
<organism evidence="1 2">
    <name type="scientific">Bacteroides caccae</name>
    <dbReference type="NCBI Taxonomy" id="47678"/>
    <lineage>
        <taxon>Bacteria</taxon>
        <taxon>Pseudomonadati</taxon>
        <taxon>Bacteroidota</taxon>
        <taxon>Bacteroidia</taxon>
        <taxon>Bacteroidales</taxon>
        <taxon>Bacteroidaceae</taxon>
        <taxon>Bacteroides</taxon>
    </lineage>
</organism>
<dbReference type="Proteomes" id="UP000284205">
    <property type="component" value="Unassembled WGS sequence"/>
</dbReference>
<reference evidence="1 2" key="1">
    <citation type="submission" date="2018-08" db="EMBL/GenBank/DDBJ databases">
        <title>A genome reference for cultivated species of the human gut microbiota.</title>
        <authorList>
            <person name="Zou Y."/>
            <person name="Xue W."/>
            <person name="Luo G."/>
        </authorList>
    </citation>
    <scope>NUCLEOTIDE SEQUENCE [LARGE SCALE GENOMIC DNA]</scope>
    <source>
        <strain evidence="1 2">AF24-29LB</strain>
    </source>
</reference>
<evidence type="ECO:0000313" key="2">
    <source>
        <dbReference type="Proteomes" id="UP000284205"/>
    </source>
</evidence>